<sequence length="126" mass="13681">MTKISKLSAPERRRMAEGALDSIVHRSEHVLVHVRCGRGHHIAMVFDTPAGPVFQSAPGPHAHGARDFVDTAHGAHRHGSRYVDLLAGDDTVDDALPASCECGPYTLSRARLQQAIADHQHTIQLP</sequence>
<evidence type="ECO:0000313" key="2">
    <source>
        <dbReference type="Proteomes" id="UP000733379"/>
    </source>
</evidence>
<comment type="caution">
    <text evidence="1">The sequence shown here is derived from an EMBL/GenBank/DDBJ whole genome shotgun (WGS) entry which is preliminary data.</text>
</comment>
<protein>
    <submittedName>
        <fullName evidence="1">Uncharacterized protein</fullName>
    </submittedName>
</protein>
<gene>
    <name evidence="1" type="ORF">KO481_34005</name>
</gene>
<reference evidence="1 2" key="1">
    <citation type="submission" date="2021-06" db="EMBL/GenBank/DDBJ databases">
        <title>Actinomycetes sequencing.</title>
        <authorList>
            <person name="Shan Q."/>
        </authorList>
    </citation>
    <scope>NUCLEOTIDE SEQUENCE [LARGE SCALE GENOMIC DNA]</scope>
    <source>
        <strain evidence="1 2">NEAU-G5</strain>
    </source>
</reference>
<keyword evidence="2" id="KW-1185">Reference proteome</keyword>
<proteinExistence type="predicted"/>
<accession>A0ABS6B895</accession>
<evidence type="ECO:0000313" key="1">
    <source>
        <dbReference type="EMBL" id="MBU3066522.1"/>
    </source>
</evidence>
<organism evidence="1 2">
    <name type="scientific">Nocardia albiluteola</name>
    <dbReference type="NCBI Taxonomy" id="2842303"/>
    <lineage>
        <taxon>Bacteria</taxon>
        <taxon>Bacillati</taxon>
        <taxon>Actinomycetota</taxon>
        <taxon>Actinomycetes</taxon>
        <taxon>Mycobacteriales</taxon>
        <taxon>Nocardiaceae</taxon>
        <taxon>Nocardia</taxon>
    </lineage>
</organism>
<dbReference type="Proteomes" id="UP000733379">
    <property type="component" value="Unassembled WGS sequence"/>
</dbReference>
<name>A0ABS6B895_9NOCA</name>
<dbReference type="EMBL" id="JAHKNI010000015">
    <property type="protein sequence ID" value="MBU3066522.1"/>
    <property type="molecule type" value="Genomic_DNA"/>
</dbReference>